<gene>
    <name evidence="1" type="ORF">LV75_001400</name>
</gene>
<evidence type="ECO:0000313" key="1">
    <source>
        <dbReference type="EMBL" id="MCP2268913.1"/>
    </source>
</evidence>
<dbReference type="EMBL" id="JAMTCO010000003">
    <property type="protein sequence ID" value="MCP2268913.1"/>
    <property type="molecule type" value="Genomic_DNA"/>
</dbReference>
<accession>A0ABT1I8G3</accession>
<dbReference type="Proteomes" id="UP001205185">
    <property type="component" value="Unassembled WGS sequence"/>
</dbReference>
<organism evidence="1 2">
    <name type="scientific">Actinokineospora diospyrosa</name>
    <dbReference type="NCBI Taxonomy" id="103728"/>
    <lineage>
        <taxon>Bacteria</taxon>
        <taxon>Bacillati</taxon>
        <taxon>Actinomycetota</taxon>
        <taxon>Actinomycetes</taxon>
        <taxon>Pseudonocardiales</taxon>
        <taxon>Pseudonocardiaceae</taxon>
        <taxon>Actinokineospora</taxon>
    </lineage>
</organism>
<keyword evidence="2" id="KW-1185">Reference proteome</keyword>
<proteinExistence type="predicted"/>
<evidence type="ECO:0000313" key="2">
    <source>
        <dbReference type="Proteomes" id="UP001205185"/>
    </source>
</evidence>
<protein>
    <submittedName>
        <fullName evidence="1">Uncharacterized protein</fullName>
    </submittedName>
</protein>
<reference evidence="1 2" key="1">
    <citation type="submission" date="2022-06" db="EMBL/GenBank/DDBJ databases">
        <title>Genomic Encyclopedia of Archaeal and Bacterial Type Strains, Phase II (KMG-II): from individual species to whole genera.</title>
        <authorList>
            <person name="Goeker M."/>
        </authorList>
    </citation>
    <scope>NUCLEOTIDE SEQUENCE [LARGE SCALE GENOMIC DNA]</scope>
    <source>
        <strain evidence="1 2">DSM 44255</strain>
    </source>
</reference>
<sequence length="63" mass="6635">MVNRTAAQREKLTTIALSIPMLIRRGNPDAASLPTAFAMSAALSVSTTRSTAPNCGEKMKTAI</sequence>
<comment type="caution">
    <text evidence="1">The sequence shown here is derived from an EMBL/GenBank/DDBJ whole genome shotgun (WGS) entry which is preliminary data.</text>
</comment>
<name>A0ABT1I8G3_9PSEU</name>